<dbReference type="STRING" id="133383.A0A1R0H5N9"/>
<gene>
    <name evidence="2" type="ORF">AYI68_g1344</name>
</gene>
<proteinExistence type="predicted"/>
<dbReference type="PANTHER" id="PTHR22684">
    <property type="entry name" value="NULP1-RELATED"/>
    <property type="match status" value="1"/>
</dbReference>
<reference evidence="2 3" key="1">
    <citation type="journal article" date="2016" name="Mol. Biol. Evol.">
        <title>Genome-Wide Survey of Gut Fungi (Harpellales) Reveals the First Horizontally Transferred Ubiquitin Gene from a Mosquito Host.</title>
        <authorList>
            <person name="Wang Y."/>
            <person name="White M.M."/>
            <person name="Kvist S."/>
            <person name="Moncalvo J.M."/>
        </authorList>
    </citation>
    <scope>NUCLEOTIDE SEQUENCE [LARGE SCALE GENOMIC DNA]</scope>
    <source>
        <strain evidence="2 3">ALG-7-W6</strain>
    </source>
</reference>
<feature type="compositionally biased region" description="Basic residues" evidence="1">
    <location>
        <begin position="137"/>
        <end position="152"/>
    </location>
</feature>
<feature type="region of interest" description="Disordered" evidence="1">
    <location>
        <begin position="785"/>
        <end position="812"/>
    </location>
</feature>
<dbReference type="PANTHER" id="PTHR22684:SF0">
    <property type="entry name" value="RIBOSOME QUALITY CONTROL COMPLEX SUBUNIT TCF25"/>
    <property type="match status" value="1"/>
</dbReference>
<protein>
    <submittedName>
        <fullName evidence="2">Transcription factor 25</fullName>
    </submittedName>
</protein>
<feature type="compositionally biased region" description="Polar residues" evidence="1">
    <location>
        <begin position="787"/>
        <end position="812"/>
    </location>
</feature>
<keyword evidence="3" id="KW-1185">Reference proteome</keyword>
<feature type="compositionally biased region" description="Acidic residues" evidence="1">
    <location>
        <begin position="921"/>
        <end position="932"/>
    </location>
</feature>
<dbReference type="InterPro" id="IPR006994">
    <property type="entry name" value="TCF25/Rqc1"/>
</dbReference>
<comment type="caution">
    <text evidence="2">The sequence shown here is derived from an EMBL/GenBank/DDBJ whole genome shotgun (WGS) entry which is preliminary data.</text>
</comment>
<dbReference type="OrthoDB" id="205993at2759"/>
<dbReference type="EMBL" id="LSSL01000476">
    <property type="protein sequence ID" value="OLY84500.1"/>
    <property type="molecule type" value="Genomic_DNA"/>
</dbReference>
<name>A0A1R0H5N9_9FUNG</name>
<organism evidence="2 3">
    <name type="scientific">Smittium mucronatum</name>
    <dbReference type="NCBI Taxonomy" id="133383"/>
    <lineage>
        <taxon>Eukaryota</taxon>
        <taxon>Fungi</taxon>
        <taxon>Fungi incertae sedis</taxon>
        <taxon>Zoopagomycota</taxon>
        <taxon>Kickxellomycotina</taxon>
        <taxon>Harpellomycetes</taxon>
        <taxon>Harpellales</taxon>
        <taxon>Legeriomycetaceae</taxon>
        <taxon>Smittium</taxon>
    </lineage>
</organism>
<evidence type="ECO:0000313" key="2">
    <source>
        <dbReference type="EMBL" id="OLY84500.1"/>
    </source>
</evidence>
<accession>A0A1R0H5N9</accession>
<dbReference type="Proteomes" id="UP000187455">
    <property type="component" value="Unassembled WGS sequence"/>
</dbReference>
<feature type="compositionally biased region" description="Polar residues" evidence="1">
    <location>
        <begin position="879"/>
        <end position="891"/>
    </location>
</feature>
<evidence type="ECO:0000256" key="1">
    <source>
        <dbReference type="SAM" id="MobiDB-lite"/>
    </source>
</evidence>
<sequence>MSSRAIKKILKSQGYDDLQANIDRINASVQKKQFEHYEEQDEIAVKDLNPVSHAENLDSVSDIPKIKKKKKKAAKIPTNPFLLLQEEEQIPKKKKKPENSKNQLLGSQENSPDAILDENAIKPSDQKPQAINNAKQKSNKKSKSQKNGKSKKVNQMTLQDLESQLSLLNLQSDPTLENGSAFKPSTSVEAIRKEELSKSLLSSDIRRMNAEQEIKKMLGSEFNKVAKDTKQSRMYRLHPGLERKRYIFAKPGFTWPPMNRDNGLSIVPIDLNNKDWSDVKDRSLKTHDLGTWFTAEYSKRYKETQIEFSICLNTHDPYVIAGIMNQHPYHVDTLLQHALSLEQSGGTVEEVEEYIEILSAFTNFFLPSHLLNLEKALFAIESSFGPGFSLSSGMCRMDYRRSQNRSIFISLFRQINLLAKRGCWHTAFEINKALLSLDPSTDPLCAALCLDYFAIKAGKFNYVEEFFVDYPWSTTKLPNWMYSRATSKFSVELNDYKKNSFKSPTDYNLDLSLHTQSLDLLTKAILCFPSVIPKLLSKASISYGPEIEDLIFFKPILSIDQESYTHMELLCSLFVERNFSLYRSREASHWIKAGIDSALQRYYEARSLIVDFDFKKTVAFDTTDPDLKMGFELSQNYCTYIIPYTLSRHIIASDFKSLSSKLPPEIVKNHSFDYDPLPPSDDINIVNEFLNNQEGTNLSRQFRSSDIDGILDDLDNTNFDDGLMERVLRRILPWIRREAPGADLRDFIDNIGSSESDNDLEPFGDADNMATIFNLDGSLDVDPNQDLHYSTSLENQDFDPSSTSSFPEDGQNTAPVIWEFQSVNDEDSSRNSQNESGGNRLINMLRQSLNPLRQAAISIFSNQIPEDSFERSSNLEPLSNTEISNLNNQNIDHNRSQNSAASSSNDSTSNQASNQNYPLNDDFDNGEEDDNHEDVFENCPEY</sequence>
<dbReference type="AlphaFoldDB" id="A0A1R0H5N9"/>
<feature type="region of interest" description="Disordered" evidence="1">
    <location>
        <begin position="46"/>
        <end position="153"/>
    </location>
</feature>
<evidence type="ECO:0000313" key="3">
    <source>
        <dbReference type="Proteomes" id="UP000187455"/>
    </source>
</evidence>
<dbReference type="Pfam" id="PF04910">
    <property type="entry name" value="Tcf25"/>
    <property type="match status" value="1"/>
</dbReference>
<feature type="region of interest" description="Disordered" evidence="1">
    <location>
        <begin position="879"/>
        <end position="942"/>
    </location>
</feature>
<feature type="compositionally biased region" description="Low complexity" evidence="1">
    <location>
        <begin position="896"/>
        <end position="916"/>
    </location>
</feature>
<dbReference type="GO" id="GO:1990112">
    <property type="term" value="C:RQC complex"/>
    <property type="evidence" value="ECO:0007669"/>
    <property type="project" value="TreeGrafter"/>
</dbReference>